<feature type="compositionally biased region" description="Basic and acidic residues" evidence="1">
    <location>
        <begin position="1"/>
        <end position="14"/>
    </location>
</feature>
<organism evidence="3">
    <name type="scientific">Rhizophora mucronata</name>
    <name type="common">Asiatic mangrove</name>
    <dbReference type="NCBI Taxonomy" id="61149"/>
    <lineage>
        <taxon>Eukaryota</taxon>
        <taxon>Viridiplantae</taxon>
        <taxon>Streptophyta</taxon>
        <taxon>Embryophyta</taxon>
        <taxon>Tracheophyta</taxon>
        <taxon>Spermatophyta</taxon>
        <taxon>Magnoliopsida</taxon>
        <taxon>eudicotyledons</taxon>
        <taxon>Gunneridae</taxon>
        <taxon>Pentapetalae</taxon>
        <taxon>rosids</taxon>
        <taxon>fabids</taxon>
        <taxon>Malpighiales</taxon>
        <taxon>Rhizophoraceae</taxon>
        <taxon>Rhizophora</taxon>
    </lineage>
</organism>
<dbReference type="EMBL" id="GGEC01021884">
    <property type="protein sequence ID" value="MBX02368.1"/>
    <property type="molecule type" value="Transcribed_RNA"/>
</dbReference>
<accession>A0A2P2K9L5</accession>
<evidence type="ECO:0000313" key="3">
    <source>
        <dbReference type="EMBL" id="MBX02367.1"/>
    </source>
</evidence>
<feature type="region of interest" description="Disordered" evidence="1">
    <location>
        <begin position="1"/>
        <end position="22"/>
    </location>
</feature>
<evidence type="ECO:0000313" key="4">
    <source>
        <dbReference type="EMBL" id="MBX02368.1"/>
    </source>
</evidence>
<evidence type="ECO:0000256" key="1">
    <source>
        <dbReference type="SAM" id="MobiDB-lite"/>
    </source>
</evidence>
<keyword evidence="2" id="KW-0472">Membrane</keyword>
<keyword evidence="2" id="KW-1133">Transmembrane helix</keyword>
<dbReference type="AlphaFoldDB" id="A0A2P2K9L5"/>
<dbReference type="EMBL" id="GGEC01021887">
    <property type="protein sequence ID" value="MBX02371.1"/>
    <property type="molecule type" value="Transcribed_RNA"/>
</dbReference>
<name>A0A2P2K9L5_RHIMU</name>
<evidence type="ECO:0000256" key="2">
    <source>
        <dbReference type="SAM" id="Phobius"/>
    </source>
</evidence>
<protein>
    <submittedName>
        <fullName evidence="4">Zinc finger family protein</fullName>
    </submittedName>
</protein>
<reference evidence="3" key="1">
    <citation type="submission" date="2018-02" db="EMBL/GenBank/DDBJ databases">
        <title>Rhizophora mucronata_Transcriptome.</title>
        <authorList>
            <person name="Meera S.P."/>
            <person name="Sreeshan A."/>
            <person name="Augustine A."/>
        </authorList>
    </citation>
    <scope>NUCLEOTIDE SEQUENCE</scope>
    <source>
        <tissue evidence="3">Leaf</tissue>
    </source>
</reference>
<feature type="transmembrane region" description="Helical" evidence="2">
    <location>
        <begin position="80"/>
        <end position="98"/>
    </location>
</feature>
<proteinExistence type="predicted"/>
<keyword evidence="2" id="KW-0812">Transmembrane</keyword>
<dbReference type="EMBL" id="GGEC01021883">
    <property type="protein sequence ID" value="MBX02367.1"/>
    <property type="molecule type" value="Transcribed_RNA"/>
</dbReference>
<sequence length="99" mass="11235">MMNRPDSLEEDRSHSAPPQPPLSPLAAALLLSLSLSSVTNPSVPCSRVHAHRKEYFNEKPSNDQLTIGKQVKVRQERIPIYIYIYVCVCMYVSINSIFF</sequence>